<dbReference type="Proteomes" id="UP000179281">
    <property type="component" value="Unassembled WGS sequence"/>
</dbReference>
<sequence length="105" mass="11693">MDKELIRKALGANIVEELGLGILPEEQKINMLAAVTELIGVRLMARVHEALPEGDREAFVKSVEGGSPETLFPWLKERGVDFDQLLLEEIAKAKEDLKKRAQAVK</sequence>
<name>A0A1G2CLK2_9BACT</name>
<evidence type="ECO:0000313" key="1">
    <source>
        <dbReference type="EMBL" id="OGZ01541.1"/>
    </source>
</evidence>
<accession>A0A1G2CLK2</accession>
<protein>
    <submittedName>
        <fullName evidence="1">Uncharacterized protein</fullName>
    </submittedName>
</protein>
<dbReference type="STRING" id="1798653.A3G64_00210"/>
<dbReference type="EMBL" id="MHLD01000042">
    <property type="protein sequence ID" value="OGZ01541.1"/>
    <property type="molecule type" value="Genomic_DNA"/>
</dbReference>
<gene>
    <name evidence="1" type="ORF">A3G64_00210</name>
</gene>
<organism evidence="1 2">
    <name type="scientific">Candidatus Liptonbacteria bacterium RIFCSPLOWO2_12_FULL_60_15</name>
    <dbReference type="NCBI Taxonomy" id="1798653"/>
    <lineage>
        <taxon>Bacteria</taxon>
        <taxon>Candidatus Liptoniibacteriota</taxon>
    </lineage>
</organism>
<proteinExistence type="predicted"/>
<reference evidence="1 2" key="1">
    <citation type="journal article" date="2016" name="Nat. Commun.">
        <title>Thousands of microbial genomes shed light on interconnected biogeochemical processes in an aquifer system.</title>
        <authorList>
            <person name="Anantharaman K."/>
            <person name="Brown C.T."/>
            <person name="Hug L.A."/>
            <person name="Sharon I."/>
            <person name="Castelle C.J."/>
            <person name="Probst A.J."/>
            <person name="Thomas B.C."/>
            <person name="Singh A."/>
            <person name="Wilkins M.J."/>
            <person name="Karaoz U."/>
            <person name="Brodie E.L."/>
            <person name="Williams K.H."/>
            <person name="Hubbard S.S."/>
            <person name="Banfield J.F."/>
        </authorList>
    </citation>
    <scope>NUCLEOTIDE SEQUENCE [LARGE SCALE GENOMIC DNA]</scope>
</reference>
<comment type="caution">
    <text evidence="1">The sequence shown here is derived from an EMBL/GenBank/DDBJ whole genome shotgun (WGS) entry which is preliminary data.</text>
</comment>
<evidence type="ECO:0000313" key="2">
    <source>
        <dbReference type="Proteomes" id="UP000179281"/>
    </source>
</evidence>
<dbReference type="AlphaFoldDB" id="A0A1G2CLK2"/>